<evidence type="ECO:0000256" key="1">
    <source>
        <dbReference type="SAM" id="MobiDB-lite"/>
    </source>
</evidence>
<gene>
    <name evidence="2" type="ORF">SEPCBS57363_002155</name>
</gene>
<accession>A0ABP0DEA6</accession>
<sequence>MTEFRSTFSGLAGEDPSEYLEDLELWATRYLKDLSDDQRDIAKRSAFRQGLQGNARYGWYLELPTKNREWTILQTLFKEYFNLELRLYRRGVGDQVRAFRREPGESIASFLTRADVLIKRCNPRQSVTLRDCIYYGIGQSDADCLLRYLTVLHLQNANKVGMHSELHESCTYWAVRQKIESAAIPLGVETRLCAGSGESCSTDLTGGHTPHHEHRDETARALRHLADTLEKVSLAQQTSKPVCGMPTGPDSCKSTGKGTKVDGQSLKDSNVRTTDTARLPTDAGGASWNGFRAPSLMARIRNVQNFESASPLSTGVGGSAQDLFCAGTKTPDIETDTCISKSDYDLISDYSKTDSNSASQSATATT</sequence>
<feature type="region of interest" description="Disordered" evidence="1">
    <location>
        <begin position="238"/>
        <end position="267"/>
    </location>
</feature>
<proteinExistence type="predicted"/>
<evidence type="ECO:0008006" key="4">
    <source>
        <dbReference type="Google" id="ProtNLM"/>
    </source>
</evidence>
<dbReference type="EMBL" id="CAWUOM010000026">
    <property type="protein sequence ID" value="CAK7266568.1"/>
    <property type="molecule type" value="Genomic_DNA"/>
</dbReference>
<evidence type="ECO:0000313" key="3">
    <source>
        <dbReference type="Proteomes" id="UP001642501"/>
    </source>
</evidence>
<organism evidence="2 3">
    <name type="scientific">Sporothrix epigloea</name>
    <dbReference type="NCBI Taxonomy" id="1892477"/>
    <lineage>
        <taxon>Eukaryota</taxon>
        <taxon>Fungi</taxon>
        <taxon>Dikarya</taxon>
        <taxon>Ascomycota</taxon>
        <taxon>Pezizomycotina</taxon>
        <taxon>Sordariomycetes</taxon>
        <taxon>Sordariomycetidae</taxon>
        <taxon>Ophiostomatales</taxon>
        <taxon>Ophiostomataceae</taxon>
        <taxon>Sporothrix</taxon>
    </lineage>
</organism>
<reference evidence="2 3" key="1">
    <citation type="submission" date="2024-01" db="EMBL/GenBank/DDBJ databases">
        <authorList>
            <person name="Allen C."/>
            <person name="Tagirdzhanova G."/>
        </authorList>
    </citation>
    <scope>NUCLEOTIDE SEQUENCE [LARGE SCALE GENOMIC DNA]</scope>
    <source>
        <strain evidence="2 3">CBS 573.63</strain>
    </source>
</reference>
<dbReference type="Proteomes" id="UP001642501">
    <property type="component" value="Unassembled WGS sequence"/>
</dbReference>
<protein>
    <recommendedName>
        <fullName evidence="4">Retrotransposon gag domain-containing protein</fullName>
    </recommendedName>
</protein>
<evidence type="ECO:0000313" key="2">
    <source>
        <dbReference type="EMBL" id="CAK7266568.1"/>
    </source>
</evidence>
<comment type="caution">
    <text evidence="2">The sequence shown here is derived from an EMBL/GenBank/DDBJ whole genome shotgun (WGS) entry which is preliminary data.</text>
</comment>
<name>A0ABP0DEA6_9PEZI</name>
<keyword evidence="3" id="KW-1185">Reference proteome</keyword>